<evidence type="ECO:0000259" key="6">
    <source>
        <dbReference type="SMART" id="SM00647"/>
    </source>
</evidence>
<dbReference type="CDD" id="cd20335">
    <property type="entry name" value="BRcat_RBR"/>
    <property type="match status" value="1"/>
</dbReference>
<keyword evidence="3" id="KW-0833">Ubl conjugation pathway</keyword>
<keyword evidence="1" id="KW-0479">Metal-binding</keyword>
<keyword evidence="8" id="KW-1185">Reference proteome</keyword>
<gene>
    <name evidence="7" type="ORF">N0V83_002888</name>
</gene>
<dbReference type="Pfam" id="PF01485">
    <property type="entry name" value="IBR"/>
    <property type="match status" value="1"/>
</dbReference>
<organism evidence="7 8">
    <name type="scientific">Neocucurbitaria cava</name>
    <dbReference type="NCBI Taxonomy" id="798079"/>
    <lineage>
        <taxon>Eukaryota</taxon>
        <taxon>Fungi</taxon>
        <taxon>Dikarya</taxon>
        <taxon>Ascomycota</taxon>
        <taxon>Pezizomycotina</taxon>
        <taxon>Dothideomycetes</taxon>
        <taxon>Pleosporomycetidae</taxon>
        <taxon>Pleosporales</taxon>
        <taxon>Pleosporineae</taxon>
        <taxon>Cucurbitariaceae</taxon>
        <taxon>Neocucurbitaria</taxon>
    </lineage>
</organism>
<evidence type="ECO:0000313" key="7">
    <source>
        <dbReference type="EMBL" id="KAJ4374147.1"/>
    </source>
</evidence>
<dbReference type="Proteomes" id="UP001140560">
    <property type="component" value="Unassembled WGS sequence"/>
</dbReference>
<dbReference type="InterPro" id="IPR002867">
    <property type="entry name" value="IBR_dom"/>
</dbReference>
<evidence type="ECO:0000256" key="5">
    <source>
        <dbReference type="SAM" id="MobiDB-lite"/>
    </source>
</evidence>
<dbReference type="GO" id="GO:0008270">
    <property type="term" value="F:zinc ion binding"/>
    <property type="evidence" value="ECO:0007669"/>
    <property type="project" value="UniProtKB-KW"/>
</dbReference>
<feature type="compositionally biased region" description="Polar residues" evidence="5">
    <location>
        <begin position="63"/>
        <end position="82"/>
    </location>
</feature>
<evidence type="ECO:0000256" key="1">
    <source>
        <dbReference type="ARBA" id="ARBA00022723"/>
    </source>
</evidence>
<dbReference type="EMBL" id="JAPEUY010000004">
    <property type="protein sequence ID" value="KAJ4374147.1"/>
    <property type="molecule type" value="Genomic_DNA"/>
</dbReference>
<evidence type="ECO:0000256" key="2">
    <source>
        <dbReference type="ARBA" id="ARBA00022771"/>
    </source>
</evidence>
<reference evidence="7" key="1">
    <citation type="submission" date="2022-10" db="EMBL/GenBank/DDBJ databases">
        <title>Tapping the CABI collections for fungal endophytes: first genome assemblies for Collariella, Neodidymelliopsis, Ascochyta clinopodiicola, Didymella pomorum, Didymosphaeria variabile, Neocosmospora piperis and Neocucurbitaria cava.</title>
        <authorList>
            <person name="Hill R."/>
        </authorList>
    </citation>
    <scope>NUCLEOTIDE SEQUENCE</scope>
    <source>
        <strain evidence="7">IMI 356814</strain>
    </source>
</reference>
<comment type="caution">
    <text evidence="7">The sequence shown here is derived from an EMBL/GenBank/DDBJ whole genome shotgun (WGS) entry which is preliminary data.</text>
</comment>
<name>A0A9W9CPY7_9PLEO</name>
<protein>
    <recommendedName>
        <fullName evidence="6">IBR domain-containing protein</fullName>
    </recommendedName>
</protein>
<proteinExistence type="predicted"/>
<dbReference type="AlphaFoldDB" id="A0A9W9CPY7"/>
<evidence type="ECO:0000256" key="4">
    <source>
        <dbReference type="ARBA" id="ARBA00022833"/>
    </source>
</evidence>
<evidence type="ECO:0000256" key="3">
    <source>
        <dbReference type="ARBA" id="ARBA00022786"/>
    </source>
</evidence>
<keyword evidence="2" id="KW-0863">Zinc-finger</keyword>
<feature type="domain" description="IBR" evidence="6">
    <location>
        <begin position="231"/>
        <end position="294"/>
    </location>
</feature>
<evidence type="ECO:0000313" key="8">
    <source>
        <dbReference type="Proteomes" id="UP001140560"/>
    </source>
</evidence>
<accession>A0A9W9CPY7</accession>
<dbReference type="SMART" id="SM00647">
    <property type="entry name" value="IBR"/>
    <property type="match status" value="1"/>
</dbReference>
<keyword evidence="4" id="KW-0862">Zinc</keyword>
<feature type="region of interest" description="Disordered" evidence="5">
    <location>
        <begin position="24"/>
        <end position="129"/>
    </location>
</feature>
<feature type="compositionally biased region" description="Polar residues" evidence="5">
    <location>
        <begin position="91"/>
        <end position="104"/>
    </location>
</feature>
<dbReference type="SUPFAM" id="SSF57850">
    <property type="entry name" value="RING/U-box"/>
    <property type="match status" value="1"/>
</dbReference>
<dbReference type="OrthoDB" id="1431934at2759"/>
<sequence length="349" mass="39170">MGRPPNRKKKAVVKDPLIERFETLRLPQRGKLKHTKQPSSNSDRDAVAVQEVQGQRTAPRLQEFQNSAHDALSAQSVDQSRSNARRYPWQKCSSRTKSPGTSLKQDGPHSGTRENPINLDSDSDSDSIVPNIREIELRVHVEDYGGLYGEPMELDDTSSDSNLGEIESIVVAREAEKRTLDVARQLQAEEDSNVRTAQGSPVFTPQELAQAAIRNGSPRSFKQYAQPAVFQQYDTFIARAAFSEDPNFRWCRNCDFGQIHISGVEGNIFTCGACGHKVCVIHESKNTWHEGETCEEYEYRSSGQKERDQKAQEAASLQAIGKLSKKCPGPNCVYNIGQKERRMRPHEVL</sequence>